<dbReference type="GO" id="GO:0005829">
    <property type="term" value="C:cytosol"/>
    <property type="evidence" value="ECO:0007669"/>
    <property type="project" value="TreeGrafter"/>
</dbReference>
<evidence type="ECO:0000256" key="1">
    <source>
        <dbReference type="ARBA" id="ARBA00022490"/>
    </source>
</evidence>
<dbReference type="Gene3D" id="3.40.50.150">
    <property type="entry name" value="Vaccinia Virus protein VP39"/>
    <property type="match status" value="1"/>
</dbReference>
<organism evidence="7 8">
    <name type="scientific">Sulfurirhabdus autotrophica</name>
    <dbReference type="NCBI Taxonomy" id="1706046"/>
    <lineage>
        <taxon>Bacteria</taxon>
        <taxon>Pseudomonadati</taxon>
        <taxon>Pseudomonadota</taxon>
        <taxon>Betaproteobacteria</taxon>
        <taxon>Nitrosomonadales</taxon>
        <taxon>Sulfuricellaceae</taxon>
        <taxon>Sulfurirhabdus</taxon>
    </lineage>
</organism>
<comment type="caution">
    <text evidence="6">Lacks conserved residue(s) required for the propagation of feature annotation.</text>
</comment>
<dbReference type="AlphaFoldDB" id="A0A4R3XU48"/>
<feature type="binding site" evidence="6">
    <location>
        <begin position="126"/>
        <end position="127"/>
    </location>
    <ligand>
        <name>S-adenosyl-L-methionine</name>
        <dbReference type="ChEBI" id="CHEBI:59789"/>
    </ligand>
</feature>
<reference evidence="7 8" key="1">
    <citation type="submission" date="2019-03" db="EMBL/GenBank/DDBJ databases">
        <title>Genomic Encyclopedia of Type Strains, Phase IV (KMG-IV): sequencing the most valuable type-strain genomes for metagenomic binning, comparative biology and taxonomic classification.</title>
        <authorList>
            <person name="Goeker M."/>
        </authorList>
    </citation>
    <scope>NUCLEOTIDE SEQUENCE [LARGE SCALE GENOMIC DNA]</scope>
    <source>
        <strain evidence="7 8">DSM 100309</strain>
    </source>
</reference>
<proteinExistence type="inferred from homology"/>
<evidence type="ECO:0000313" key="8">
    <source>
        <dbReference type="Proteomes" id="UP000295367"/>
    </source>
</evidence>
<dbReference type="SUPFAM" id="SSF53335">
    <property type="entry name" value="S-adenosyl-L-methionine-dependent methyltransferases"/>
    <property type="match status" value="1"/>
</dbReference>
<comment type="similarity">
    <text evidence="6">Belongs to the methyltransferase superfamily. RNA methyltransferase RsmG family.</text>
</comment>
<comment type="subcellular location">
    <subcellularLocation>
        <location evidence="6">Cytoplasm</location>
    </subcellularLocation>
</comment>
<dbReference type="InterPro" id="IPR029063">
    <property type="entry name" value="SAM-dependent_MTases_sf"/>
</dbReference>
<feature type="binding site" evidence="6">
    <location>
        <position position="80"/>
    </location>
    <ligand>
        <name>S-adenosyl-L-methionine</name>
        <dbReference type="ChEBI" id="CHEBI:59789"/>
    </ligand>
</feature>
<evidence type="ECO:0000256" key="4">
    <source>
        <dbReference type="ARBA" id="ARBA00022679"/>
    </source>
</evidence>
<evidence type="ECO:0000256" key="3">
    <source>
        <dbReference type="ARBA" id="ARBA00022603"/>
    </source>
</evidence>
<dbReference type="Proteomes" id="UP000295367">
    <property type="component" value="Unassembled WGS sequence"/>
</dbReference>
<gene>
    <name evidence="6" type="primary">rsmG</name>
    <name evidence="7" type="ORF">EDC63_12333</name>
</gene>
<dbReference type="HAMAP" id="MF_00074">
    <property type="entry name" value="16SrRNA_methyltr_G"/>
    <property type="match status" value="1"/>
</dbReference>
<dbReference type="NCBIfam" id="TIGR00138">
    <property type="entry name" value="rsmG_gidB"/>
    <property type="match status" value="1"/>
</dbReference>
<dbReference type="PANTHER" id="PTHR31760">
    <property type="entry name" value="S-ADENOSYL-L-METHIONINE-DEPENDENT METHYLTRANSFERASES SUPERFAMILY PROTEIN"/>
    <property type="match status" value="1"/>
</dbReference>
<dbReference type="EC" id="2.1.1.170" evidence="6"/>
<dbReference type="InterPro" id="IPR003682">
    <property type="entry name" value="rRNA_ssu_MeTfrase_G"/>
</dbReference>
<dbReference type="RefSeq" id="WP_124946815.1">
    <property type="nucleotide sequence ID" value="NZ_BHVT01000040.1"/>
</dbReference>
<keyword evidence="4 6" id="KW-0808">Transferase</keyword>
<dbReference type="PIRSF" id="PIRSF003078">
    <property type="entry name" value="GidB"/>
    <property type="match status" value="1"/>
</dbReference>
<name>A0A4R3XU48_9PROT</name>
<dbReference type="PANTHER" id="PTHR31760:SF0">
    <property type="entry name" value="S-ADENOSYL-L-METHIONINE-DEPENDENT METHYLTRANSFERASES SUPERFAMILY PROTEIN"/>
    <property type="match status" value="1"/>
</dbReference>
<feature type="binding site" evidence="6">
    <location>
        <position position="75"/>
    </location>
    <ligand>
        <name>S-adenosyl-L-methionine</name>
        <dbReference type="ChEBI" id="CHEBI:59789"/>
    </ligand>
</feature>
<feature type="binding site" evidence="6">
    <location>
        <position position="141"/>
    </location>
    <ligand>
        <name>S-adenosyl-L-methionine</name>
        <dbReference type="ChEBI" id="CHEBI:59789"/>
    </ligand>
</feature>
<comment type="caution">
    <text evidence="7">The sequence shown here is derived from an EMBL/GenBank/DDBJ whole genome shotgun (WGS) entry which is preliminary data.</text>
</comment>
<evidence type="ECO:0000256" key="5">
    <source>
        <dbReference type="ARBA" id="ARBA00022691"/>
    </source>
</evidence>
<dbReference type="OrthoDB" id="9808773at2"/>
<dbReference type="Pfam" id="PF02527">
    <property type="entry name" value="GidB"/>
    <property type="match status" value="1"/>
</dbReference>
<evidence type="ECO:0000256" key="2">
    <source>
        <dbReference type="ARBA" id="ARBA00022552"/>
    </source>
</evidence>
<keyword evidence="3 6" id="KW-0489">Methyltransferase</keyword>
<protein>
    <recommendedName>
        <fullName evidence="6">Ribosomal RNA small subunit methyltransferase G</fullName>
        <ecNumber evidence="6">2.1.1.170</ecNumber>
    </recommendedName>
    <alternativeName>
        <fullName evidence="6">16S rRNA 7-methylguanosine methyltransferase</fullName>
        <shortName evidence="6">16S rRNA m7G methyltransferase</shortName>
    </alternativeName>
</protein>
<keyword evidence="8" id="KW-1185">Reference proteome</keyword>
<comment type="catalytic activity">
    <reaction evidence="6">
        <text>guanosine(527) in 16S rRNA + S-adenosyl-L-methionine = N(7)-methylguanosine(527) in 16S rRNA + S-adenosyl-L-homocysteine</text>
        <dbReference type="Rhea" id="RHEA:42732"/>
        <dbReference type="Rhea" id="RHEA-COMP:10209"/>
        <dbReference type="Rhea" id="RHEA-COMP:10210"/>
        <dbReference type="ChEBI" id="CHEBI:57856"/>
        <dbReference type="ChEBI" id="CHEBI:59789"/>
        <dbReference type="ChEBI" id="CHEBI:74269"/>
        <dbReference type="ChEBI" id="CHEBI:74480"/>
        <dbReference type="EC" id="2.1.1.170"/>
    </reaction>
</comment>
<keyword evidence="5 6" id="KW-0949">S-adenosyl-L-methionine</keyword>
<accession>A0A4R3XU48</accession>
<comment type="function">
    <text evidence="6">Specifically methylates the N7 position of guanine in position 527 of 16S rRNA.</text>
</comment>
<dbReference type="CDD" id="cd02440">
    <property type="entry name" value="AdoMet_MTases"/>
    <property type="match status" value="1"/>
</dbReference>
<dbReference type="GO" id="GO:0070043">
    <property type="term" value="F:rRNA (guanine-N7-)-methyltransferase activity"/>
    <property type="evidence" value="ECO:0007669"/>
    <property type="project" value="UniProtKB-UniRule"/>
</dbReference>
<evidence type="ECO:0000256" key="6">
    <source>
        <dbReference type="HAMAP-Rule" id="MF_00074"/>
    </source>
</evidence>
<keyword evidence="1 6" id="KW-0963">Cytoplasm</keyword>
<evidence type="ECO:0000313" key="7">
    <source>
        <dbReference type="EMBL" id="TCV82231.1"/>
    </source>
</evidence>
<sequence length="207" mass="22972">MTLEAKLAEGLREMDITLSSDIQEKLLSYLGLLLKWNKVYNLTAIREPEKMVSHHLLDSLSVIPYINGKRLLDVGSGAGLPGIPLAIVMPELEVVVLDSNHKKTTFAQQASIELGLGNVSVVCERVENWHSTKKFDMVISRAFSDMGEFYKLTQHLVDANGVFLAMKGLYPFEEMAQLPPEAKVLDTFPLSVPGLDAQRHLVVIKAN</sequence>
<dbReference type="EMBL" id="SMCO01000023">
    <property type="protein sequence ID" value="TCV82231.1"/>
    <property type="molecule type" value="Genomic_DNA"/>
</dbReference>
<keyword evidence="2 6" id="KW-0698">rRNA processing</keyword>